<dbReference type="PANTHER" id="PTHR46082">
    <property type="entry name" value="ATP/GTP-BINDING PROTEIN-RELATED"/>
    <property type="match status" value="1"/>
</dbReference>
<accession>A0A6A6DM96</accession>
<evidence type="ECO:0008006" key="3">
    <source>
        <dbReference type="Google" id="ProtNLM"/>
    </source>
</evidence>
<reference evidence="1" key="1">
    <citation type="journal article" date="2020" name="Stud. Mycol.">
        <title>101 Dothideomycetes genomes: a test case for predicting lifestyles and emergence of pathogens.</title>
        <authorList>
            <person name="Haridas S."/>
            <person name="Albert R."/>
            <person name="Binder M."/>
            <person name="Bloem J."/>
            <person name="Labutti K."/>
            <person name="Salamov A."/>
            <person name="Andreopoulos B."/>
            <person name="Baker S."/>
            <person name="Barry K."/>
            <person name="Bills G."/>
            <person name="Bluhm B."/>
            <person name="Cannon C."/>
            <person name="Castanera R."/>
            <person name="Culley D."/>
            <person name="Daum C."/>
            <person name="Ezra D."/>
            <person name="Gonzalez J."/>
            <person name="Henrissat B."/>
            <person name="Kuo A."/>
            <person name="Liang C."/>
            <person name="Lipzen A."/>
            <person name="Lutzoni F."/>
            <person name="Magnuson J."/>
            <person name="Mondo S."/>
            <person name="Nolan M."/>
            <person name="Ohm R."/>
            <person name="Pangilinan J."/>
            <person name="Park H.-J."/>
            <person name="Ramirez L."/>
            <person name="Alfaro M."/>
            <person name="Sun H."/>
            <person name="Tritt A."/>
            <person name="Yoshinaga Y."/>
            <person name="Zwiers L.-H."/>
            <person name="Turgeon B."/>
            <person name="Goodwin S."/>
            <person name="Spatafora J."/>
            <person name="Crous P."/>
            <person name="Grigoriev I."/>
        </authorList>
    </citation>
    <scope>NUCLEOTIDE SEQUENCE</scope>
    <source>
        <strain evidence="1">CBS 207.26</strain>
    </source>
</reference>
<keyword evidence="2" id="KW-1185">Reference proteome</keyword>
<protein>
    <recommendedName>
        <fullName evidence="3">TPR-like protein</fullName>
    </recommendedName>
</protein>
<name>A0A6A6DM96_9PEZI</name>
<gene>
    <name evidence="1" type="ORF">K469DRAFT_301518</name>
</gene>
<dbReference type="Proteomes" id="UP000800200">
    <property type="component" value="Unassembled WGS sequence"/>
</dbReference>
<proteinExistence type="predicted"/>
<dbReference type="PANTHER" id="PTHR46082:SF6">
    <property type="entry name" value="AAA+ ATPASE DOMAIN-CONTAINING PROTEIN-RELATED"/>
    <property type="match status" value="1"/>
</dbReference>
<evidence type="ECO:0000313" key="2">
    <source>
        <dbReference type="Proteomes" id="UP000800200"/>
    </source>
</evidence>
<evidence type="ECO:0000313" key="1">
    <source>
        <dbReference type="EMBL" id="KAF2179349.1"/>
    </source>
</evidence>
<sequence>MNVDRAVFVLRYIFHRNLGTEHTDQLFQYWILKLLFCEITKGPIARASAMAHVARGYQARRRFTEAESLLRLSLPERERPFGVHAPVVILHWVELAKVYEHAGKVEKCQDVLQAGVQSATITYGPDSNITCGILKKLCGSLEREGKLDEYNEILQRHICTLQEKHGVAHPKGLELLMQLGTINKRHSRITAAQEAYNQVFLIQKGHNGPDHVETLRTAMRLARTYGLGECHWHLYKAKALYKRAMAGLAMCLGSEDEETLEARFEAEHSLRETRSISGR</sequence>
<dbReference type="AlphaFoldDB" id="A0A6A6DM96"/>
<dbReference type="InterPro" id="IPR053137">
    <property type="entry name" value="NLR-like"/>
</dbReference>
<dbReference type="OrthoDB" id="10621605at2759"/>
<dbReference type="InterPro" id="IPR011990">
    <property type="entry name" value="TPR-like_helical_dom_sf"/>
</dbReference>
<dbReference type="EMBL" id="ML994667">
    <property type="protein sequence ID" value="KAF2179349.1"/>
    <property type="molecule type" value="Genomic_DNA"/>
</dbReference>
<organism evidence="1 2">
    <name type="scientific">Zopfia rhizophila CBS 207.26</name>
    <dbReference type="NCBI Taxonomy" id="1314779"/>
    <lineage>
        <taxon>Eukaryota</taxon>
        <taxon>Fungi</taxon>
        <taxon>Dikarya</taxon>
        <taxon>Ascomycota</taxon>
        <taxon>Pezizomycotina</taxon>
        <taxon>Dothideomycetes</taxon>
        <taxon>Dothideomycetes incertae sedis</taxon>
        <taxon>Zopfiaceae</taxon>
        <taxon>Zopfia</taxon>
    </lineage>
</organism>
<dbReference type="Gene3D" id="1.25.40.10">
    <property type="entry name" value="Tetratricopeptide repeat domain"/>
    <property type="match status" value="2"/>
</dbReference>